<dbReference type="InterPro" id="IPR050275">
    <property type="entry name" value="PGM_Phosphatase"/>
</dbReference>
<dbReference type="eggNOG" id="COG0406">
    <property type="taxonomic scope" value="Bacteria"/>
</dbReference>
<dbReference type="EMBL" id="ACKP02000040">
    <property type="protein sequence ID" value="EEX76921.1"/>
    <property type="molecule type" value="Genomic_DNA"/>
</dbReference>
<feature type="active site" description="Tele-phosphohistidine intermediate" evidence="1">
    <location>
        <position position="9"/>
    </location>
</feature>
<sequence>MTKIYLVRHGLTEWNSGGRFQGHSDIALAEKGVKQAECLARHFPAEKIDAIYSSDLQRAASTAGFIAERFGCEVRKTENLREMNFGEWEGLTFEQISAKWPEAGKQIFFTPDELKPPGGETFEDVEKRASRELEKITAAHVGEHVVLVAHGAFLRTILAYALHIPLRYVWRIRQGNTAISRLTHGGNHFTVDYVNNVAHLQHLEFTDED</sequence>
<dbReference type="KEGG" id="ssg:Selsp_0932"/>
<organism evidence="4 5">
    <name type="scientific">Selenomonas sputigena (strain ATCC 35185 / DSM 20758 / CCUG 44933 / VPI D19B-28)</name>
    <dbReference type="NCBI Taxonomy" id="546271"/>
    <lineage>
        <taxon>Bacteria</taxon>
        <taxon>Bacillati</taxon>
        <taxon>Bacillota</taxon>
        <taxon>Negativicutes</taxon>
        <taxon>Selenomonadales</taxon>
        <taxon>Selenomonadaceae</taxon>
        <taxon>Selenomonas</taxon>
    </lineage>
</organism>
<dbReference type="GO" id="GO:0005737">
    <property type="term" value="C:cytoplasm"/>
    <property type="evidence" value="ECO:0007669"/>
    <property type="project" value="TreeGrafter"/>
</dbReference>
<dbReference type="GO" id="GO:0016791">
    <property type="term" value="F:phosphatase activity"/>
    <property type="evidence" value="ECO:0007669"/>
    <property type="project" value="TreeGrafter"/>
</dbReference>
<evidence type="ECO:0000313" key="4">
    <source>
        <dbReference type="EMBL" id="EEX76921.1"/>
    </source>
</evidence>
<dbReference type="STRING" id="546271.Selsp_0932"/>
<dbReference type="InterPro" id="IPR003094">
    <property type="entry name" value="6Pfruct_kin"/>
</dbReference>
<dbReference type="EMBL" id="CP002637">
    <property type="protein sequence ID" value="AEB99896.1"/>
    <property type="molecule type" value="Genomic_DNA"/>
</dbReference>
<dbReference type="PRINTS" id="PR00991">
    <property type="entry name" value="6PFRUCTKNASE"/>
</dbReference>
<evidence type="ECO:0000313" key="5">
    <source>
        <dbReference type="Proteomes" id="UP000003505"/>
    </source>
</evidence>
<keyword evidence="6" id="KW-1185">Reference proteome</keyword>
<feature type="binding site" evidence="2">
    <location>
        <begin position="8"/>
        <end position="15"/>
    </location>
    <ligand>
        <name>substrate</name>
    </ligand>
</feature>
<evidence type="ECO:0000313" key="6">
    <source>
        <dbReference type="Proteomes" id="UP000011124"/>
    </source>
</evidence>
<reference evidence="3 6" key="2">
    <citation type="submission" date="2011-04" db="EMBL/GenBank/DDBJ databases">
        <title>The complete genome of Selenomonas sputigena DSM 20758.</title>
        <authorList>
            <consortium name="US DOE Joint Genome Institute (JGI-PGF)"/>
            <person name="Lucas S."/>
            <person name="Copeland A."/>
            <person name="Lapidus A."/>
            <person name="Bruce D."/>
            <person name="Goodwin L."/>
            <person name="Pitluck S."/>
            <person name="Peters L."/>
            <person name="Kyrpides N."/>
            <person name="Mavromatis K."/>
            <person name="Ivanova N."/>
            <person name="Ovchinnikova G."/>
            <person name="Teshima H."/>
            <person name="Detter J.C."/>
            <person name="Tapia R."/>
            <person name="Han C."/>
            <person name="Land M."/>
            <person name="Hauser L."/>
            <person name="Markowitz V."/>
            <person name="Cheng J.-F."/>
            <person name="Hugenholtz P."/>
            <person name="Woyke T."/>
            <person name="Wu D."/>
            <person name="Gronow S."/>
            <person name="Wellnitz S."/>
            <person name="Schneider S."/>
            <person name="Klenk H.-P."/>
            <person name="Eisen J.A."/>
        </authorList>
    </citation>
    <scope>NUCLEOTIDE SEQUENCE [LARGE SCALE GENOMIC DNA]</scope>
    <source>
        <strain evidence="3">ATCC 35185</strain>
        <strain evidence="6">ATCC 35185 / DSM 20758 / VPI D19B-28</strain>
    </source>
</reference>
<dbReference type="CDD" id="cd07067">
    <property type="entry name" value="HP_PGM_like"/>
    <property type="match status" value="1"/>
</dbReference>
<accession>C9LWB8</accession>
<protein>
    <submittedName>
        <fullName evidence="3">Phosphoglycerate mutase</fullName>
    </submittedName>
    <submittedName>
        <fullName evidence="4">Putative alpha-ribazole phosphatase</fullName>
    </submittedName>
</protein>
<dbReference type="PIRSF" id="PIRSF000709">
    <property type="entry name" value="6PFK_2-Ptase"/>
    <property type="match status" value="1"/>
</dbReference>
<dbReference type="RefSeq" id="WP_006193071.1">
    <property type="nucleotide sequence ID" value="NC_015437.1"/>
</dbReference>
<dbReference type="AlphaFoldDB" id="C9LWB8"/>
<dbReference type="Gene3D" id="3.40.50.1240">
    <property type="entry name" value="Phosphoglycerate mutase-like"/>
    <property type="match status" value="1"/>
</dbReference>
<reference evidence="4 5" key="1">
    <citation type="submission" date="2009-09" db="EMBL/GenBank/DDBJ databases">
        <authorList>
            <person name="Weinstock G."/>
            <person name="Sodergren E."/>
            <person name="Clifton S."/>
            <person name="Fulton L."/>
            <person name="Fulton B."/>
            <person name="Courtney L."/>
            <person name="Fronick C."/>
            <person name="Harrison M."/>
            <person name="Strong C."/>
            <person name="Farmer C."/>
            <person name="Delahaunty K."/>
            <person name="Markovic C."/>
            <person name="Hall O."/>
            <person name="Minx P."/>
            <person name="Tomlinson C."/>
            <person name="Mitreva M."/>
            <person name="Nelson J."/>
            <person name="Hou S."/>
            <person name="Wollam A."/>
            <person name="Pepin K.H."/>
            <person name="Johnson M."/>
            <person name="Bhonagiri V."/>
            <person name="Nash W.E."/>
            <person name="Warren W."/>
            <person name="Chinwalla A."/>
            <person name="Mardis E.R."/>
            <person name="Wilson R.K."/>
        </authorList>
    </citation>
    <scope>NUCLEOTIDE SEQUENCE [LARGE SCALE GENOMIC DNA]</scope>
    <source>
        <strain evidence="4">ATCC 35185</strain>
        <strain evidence="5">ATCC 35185 / DSM 20758 / VPI D19B-28</strain>
    </source>
</reference>
<dbReference type="GO" id="GO:0005524">
    <property type="term" value="F:ATP binding"/>
    <property type="evidence" value="ECO:0007669"/>
    <property type="project" value="InterPro"/>
</dbReference>
<dbReference type="OrthoDB" id="9781415at2"/>
<evidence type="ECO:0000256" key="1">
    <source>
        <dbReference type="PIRSR" id="PIRSR613078-1"/>
    </source>
</evidence>
<dbReference type="SMART" id="SM00855">
    <property type="entry name" value="PGAM"/>
    <property type="match status" value="1"/>
</dbReference>
<dbReference type="SUPFAM" id="SSF53254">
    <property type="entry name" value="Phosphoglycerate mutase-like"/>
    <property type="match status" value="1"/>
</dbReference>
<proteinExistence type="predicted"/>
<dbReference type="HOGENOM" id="CLU_033323_8_4_9"/>
<dbReference type="Proteomes" id="UP000003505">
    <property type="component" value="Unassembled WGS sequence"/>
</dbReference>
<name>C9LWB8_SELS3</name>
<dbReference type="GO" id="GO:0006003">
    <property type="term" value="P:fructose 2,6-bisphosphate metabolic process"/>
    <property type="evidence" value="ECO:0007669"/>
    <property type="project" value="InterPro"/>
</dbReference>
<evidence type="ECO:0000256" key="2">
    <source>
        <dbReference type="PIRSR" id="PIRSR613078-2"/>
    </source>
</evidence>
<dbReference type="PANTHER" id="PTHR48100:SF1">
    <property type="entry name" value="HISTIDINE PHOSPHATASE FAMILY PROTEIN-RELATED"/>
    <property type="match status" value="1"/>
</dbReference>
<feature type="active site" description="Proton donor/acceptor" evidence="1">
    <location>
        <position position="82"/>
    </location>
</feature>
<gene>
    <name evidence="3" type="ordered locus">Selsp_0932</name>
    <name evidence="4" type="ORF">SELSPUOL_01772</name>
</gene>
<feature type="binding site" evidence="2">
    <location>
        <position position="58"/>
    </location>
    <ligand>
        <name>substrate</name>
    </ligand>
</feature>
<dbReference type="InterPro" id="IPR029033">
    <property type="entry name" value="His_PPase_superfam"/>
</dbReference>
<dbReference type="Proteomes" id="UP000011124">
    <property type="component" value="Chromosome"/>
</dbReference>
<dbReference type="Pfam" id="PF00300">
    <property type="entry name" value="His_Phos_1"/>
    <property type="match status" value="1"/>
</dbReference>
<dbReference type="InterPro" id="IPR013078">
    <property type="entry name" value="His_Pase_superF_clade-1"/>
</dbReference>
<evidence type="ECO:0000313" key="3">
    <source>
        <dbReference type="EMBL" id="AEB99896.1"/>
    </source>
</evidence>
<dbReference type="PANTHER" id="PTHR48100">
    <property type="entry name" value="BROAD-SPECIFICITY PHOSPHATASE YOR283W-RELATED"/>
    <property type="match status" value="1"/>
</dbReference>